<reference evidence="2" key="1">
    <citation type="journal article" date="2021" name="Syst. Appl. Microbiol.">
        <title>Roseomonas hellenica sp. nov., isolated from roots of wild-growing Alkanna tinctoria.</title>
        <authorList>
            <person name="Rat A."/>
            <person name="Naranjo H.D."/>
            <person name="Lebbe L."/>
            <person name="Cnockaert M."/>
            <person name="Krigas N."/>
            <person name="Grigoriadou K."/>
            <person name="Maloupa E."/>
            <person name="Willems A."/>
        </authorList>
    </citation>
    <scope>NUCLEOTIDE SEQUENCE [LARGE SCALE GENOMIC DNA]</scope>
    <source>
        <strain evidence="2">LMG 31159</strain>
    </source>
</reference>
<dbReference type="Gene3D" id="3.30.1810.10">
    <property type="entry name" value="YdfO-like"/>
    <property type="match status" value="1"/>
</dbReference>
<evidence type="ECO:0000313" key="1">
    <source>
        <dbReference type="EMBL" id="MBR0652044.1"/>
    </source>
</evidence>
<keyword evidence="2" id="KW-1185">Reference proteome</keyword>
<organism evidence="1 2">
    <name type="scientific">Neoroseomonas terrae</name>
    <dbReference type="NCBI Taxonomy" id="424799"/>
    <lineage>
        <taxon>Bacteria</taxon>
        <taxon>Pseudomonadati</taxon>
        <taxon>Pseudomonadota</taxon>
        <taxon>Alphaproteobacteria</taxon>
        <taxon>Acetobacterales</taxon>
        <taxon>Acetobacteraceae</taxon>
        <taxon>Neoroseomonas</taxon>
    </lineage>
</organism>
<dbReference type="SUPFAM" id="SSF160419">
    <property type="entry name" value="YdfO-like"/>
    <property type="match status" value="1"/>
</dbReference>
<proteinExistence type="predicted"/>
<protein>
    <submittedName>
        <fullName evidence="1">DUF1398 domain-containing protein</fullName>
    </submittedName>
</protein>
<dbReference type="Proteomes" id="UP000698752">
    <property type="component" value="Unassembled WGS sequence"/>
</dbReference>
<evidence type="ECO:0000313" key="2">
    <source>
        <dbReference type="Proteomes" id="UP000698752"/>
    </source>
</evidence>
<dbReference type="InterPro" id="IPR036696">
    <property type="entry name" value="YdfO-like_sf"/>
</dbReference>
<comment type="caution">
    <text evidence="1">The sequence shown here is derived from an EMBL/GenBank/DDBJ whole genome shotgun (WGS) entry which is preliminary data.</text>
</comment>
<dbReference type="RefSeq" id="WP_211870763.1">
    <property type="nucleotide sequence ID" value="NZ_JAAEDI010000024.1"/>
</dbReference>
<dbReference type="EMBL" id="JAAEDI010000024">
    <property type="protein sequence ID" value="MBR0652044.1"/>
    <property type="molecule type" value="Genomic_DNA"/>
</dbReference>
<gene>
    <name evidence="1" type="ORF">GXW78_20445</name>
</gene>
<name>A0ABS5EM02_9PROT</name>
<sequence length="133" mass="14344">MDDQLKAIAAACLDGAENNTTSFPEILATLIQAGFEGYAVDYRRATTIYYRPDGDSVELPTNRHADTIGQAFDIPALQAAIREAQQQVPGYTYAGFCAKAMAAGCVGYVVSFPGRRAVYSGRTAETHVELFPN</sequence>
<accession>A0ABS5EM02</accession>